<comment type="caution">
    <text evidence="2">The sequence shown here is derived from an EMBL/GenBank/DDBJ whole genome shotgun (WGS) entry which is preliminary data.</text>
</comment>
<keyword evidence="1" id="KW-0812">Transmembrane</keyword>
<name>A0A3M7PUN2_BRAPC</name>
<dbReference type="AlphaFoldDB" id="A0A3M7PUN2"/>
<organism evidence="2 3">
    <name type="scientific">Brachionus plicatilis</name>
    <name type="common">Marine rotifer</name>
    <name type="synonym">Brachionus muelleri</name>
    <dbReference type="NCBI Taxonomy" id="10195"/>
    <lineage>
        <taxon>Eukaryota</taxon>
        <taxon>Metazoa</taxon>
        <taxon>Spiralia</taxon>
        <taxon>Gnathifera</taxon>
        <taxon>Rotifera</taxon>
        <taxon>Eurotatoria</taxon>
        <taxon>Monogononta</taxon>
        <taxon>Pseudotrocha</taxon>
        <taxon>Ploima</taxon>
        <taxon>Brachionidae</taxon>
        <taxon>Brachionus</taxon>
    </lineage>
</organism>
<protein>
    <submittedName>
        <fullName evidence="2">Uncharacterized protein</fullName>
    </submittedName>
</protein>
<evidence type="ECO:0000256" key="1">
    <source>
        <dbReference type="SAM" id="Phobius"/>
    </source>
</evidence>
<gene>
    <name evidence="2" type="ORF">BpHYR1_053085</name>
</gene>
<keyword evidence="1" id="KW-1133">Transmembrane helix</keyword>
<dbReference type="EMBL" id="REGN01008798">
    <property type="protein sequence ID" value="RNA02659.1"/>
    <property type="molecule type" value="Genomic_DNA"/>
</dbReference>
<evidence type="ECO:0000313" key="3">
    <source>
        <dbReference type="Proteomes" id="UP000276133"/>
    </source>
</evidence>
<evidence type="ECO:0000313" key="2">
    <source>
        <dbReference type="EMBL" id="RNA02659.1"/>
    </source>
</evidence>
<proteinExistence type="predicted"/>
<keyword evidence="1" id="KW-0472">Membrane</keyword>
<dbReference type="Proteomes" id="UP000276133">
    <property type="component" value="Unassembled WGS sequence"/>
</dbReference>
<sequence length="66" mass="7753">MPLITIFVLNFLTCNFFFVLLVIRNTNLENILNIIYQQLICQLVGCGQRKFLGNRTAKKYIKILIF</sequence>
<reference evidence="2 3" key="1">
    <citation type="journal article" date="2018" name="Sci. Rep.">
        <title>Genomic signatures of local adaptation to the degree of environmental predictability in rotifers.</title>
        <authorList>
            <person name="Franch-Gras L."/>
            <person name="Hahn C."/>
            <person name="Garcia-Roger E.M."/>
            <person name="Carmona M.J."/>
            <person name="Serra M."/>
            <person name="Gomez A."/>
        </authorList>
    </citation>
    <scope>NUCLEOTIDE SEQUENCE [LARGE SCALE GENOMIC DNA]</scope>
    <source>
        <strain evidence="2">HYR1</strain>
    </source>
</reference>
<keyword evidence="3" id="KW-1185">Reference proteome</keyword>
<feature type="transmembrane region" description="Helical" evidence="1">
    <location>
        <begin position="6"/>
        <end position="23"/>
    </location>
</feature>
<accession>A0A3M7PUN2</accession>